<evidence type="ECO:0000256" key="4">
    <source>
        <dbReference type="SAM" id="MobiDB-lite"/>
    </source>
</evidence>
<feature type="region of interest" description="Disordered" evidence="4">
    <location>
        <begin position="113"/>
        <end position="195"/>
    </location>
</feature>
<dbReference type="AlphaFoldDB" id="A0A0K8TL47"/>
<evidence type="ECO:0000313" key="5">
    <source>
        <dbReference type="EMBL" id="JAI14620.1"/>
    </source>
</evidence>
<name>A0A0K8TL47_TABBR</name>
<feature type="non-terminal residue" evidence="5">
    <location>
        <position position="195"/>
    </location>
</feature>
<evidence type="ECO:0000256" key="3">
    <source>
        <dbReference type="ARBA" id="ARBA00023242"/>
    </source>
</evidence>
<feature type="compositionally biased region" description="Pro residues" evidence="4">
    <location>
        <begin position="30"/>
        <end position="44"/>
    </location>
</feature>
<dbReference type="InterPro" id="IPR024661">
    <property type="entry name" value="RNA_pol_III_Rpc31"/>
</dbReference>
<comment type="similarity">
    <text evidence="2">Belongs to the eukaryotic RPC7 RNA polymerase subunit family.</text>
</comment>
<dbReference type="Pfam" id="PF11705">
    <property type="entry name" value="RNA_pol_3_Rpc31"/>
    <property type="match status" value="1"/>
</dbReference>
<dbReference type="PANTHER" id="PTHR15367">
    <property type="entry name" value="DNA-DIRECTED RNA POLYMERASE III"/>
    <property type="match status" value="1"/>
</dbReference>
<accession>A0A0K8TL47</accession>
<keyword evidence="5" id="KW-0804">Transcription</keyword>
<evidence type="ECO:0000256" key="2">
    <source>
        <dbReference type="ARBA" id="ARBA00008352"/>
    </source>
</evidence>
<feature type="compositionally biased region" description="Acidic residues" evidence="4">
    <location>
        <begin position="165"/>
        <end position="186"/>
    </location>
</feature>
<feature type="compositionally biased region" description="Basic and acidic residues" evidence="4">
    <location>
        <begin position="136"/>
        <end position="153"/>
    </location>
</feature>
<proteinExistence type="evidence at transcript level"/>
<dbReference type="GO" id="GO:0006383">
    <property type="term" value="P:transcription by RNA polymerase III"/>
    <property type="evidence" value="ECO:0007669"/>
    <property type="project" value="InterPro"/>
</dbReference>
<dbReference type="PANTHER" id="PTHR15367:SF2">
    <property type="entry name" value="DNA-DIRECTED RNA POLYMERASE III SUBUNIT"/>
    <property type="match status" value="1"/>
</dbReference>
<reference evidence="5" key="1">
    <citation type="journal article" date="2015" name="Insect Biochem. Mol. Biol.">
        <title>An insight into the sialome of the horse fly, Tabanus bromius.</title>
        <authorList>
            <person name="Ribeiro J.M."/>
            <person name="Kazimirova M."/>
            <person name="Takac P."/>
            <person name="Andersen J.F."/>
            <person name="Francischetti I.M."/>
        </authorList>
    </citation>
    <scope>NUCLEOTIDE SEQUENCE</scope>
</reference>
<organism evidence="5">
    <name type="scientific">Tabanus bromius</name>
    <name type="common">Band-eyed brown horse fly</name>
    <dbReference type="NCBI Taxonomy" id="304241"/>
    <lineage>
        <taxon>Eukaryota</taxon>
        <taxon>Metazoa</taxon>
        <taxon>Ecdysozoa</taxon>
        <taxon>Arthropoda</taxon>
        <taxon>Hexapoda</taxon>
        <taxon>Insecta</taxon>
        <taxon>Pterygota</taxon>
        <taxon>Neoptera</taxon>
        <taxon>Endopterygota</taxon>
        <taxon>Diptera</taxon>
        <taxon>Brachycera</taxon>
        <taxon>Tabanomorpha</taxon>
        <taxon>Tabanoidea</taxon>
        <taxon>Tabanidae</taxon>
        <taxon>Tabanus</taxon>
    </lineage>
</organism>
<keyword evidence="3" id="KW-0539">Nucleus</keyword>
<comment type="subcellular location">
    <subcellularLocation>
        <location evidence="1">Nucleus</location>
    </subcellularLocation>
</comment>
<protein>
    <submittedName>
        <fullName evidence="5">Putative dna-directed rna polymerase iii subunit rpc7-like protein</fullName>
    </submittedName>
</protein>
<sequence length="195" mass="22214">MASKGRGGKQTSSFTHEQLQALGYVGKDIPPVPTAPPPTFPPLPKKLIPPEVSPVQNFKILWKEDFLNYMRDSPYYLTPKIQNANVEKYSDQLIDALENTKEKCKAEIPWDLMPEELRPNAKRKKPTTAGSAKKKKEIDIETKLKILEEKEKTGPPNEKAASDSEKEDDENQEEIEEDDEMDEENDYGNNYFDNG</sequence>
<dbReference type="GO" id="GO:0005666">
    <property type="term" value="C:RNA polymerase III complex"/>
    <property type="evidence" value="ECO:0007669"/>
    <property type="project" value="TreeGrafter"/>
</dbReference>
<evidence type="ECO:0000256" key="1">
    <source>
        <dbReference type="ARBA" id="ARBA00004123"/>
    </source>
</evidence>
<keyword evidence="5" id="KW-0240">DNA-directed RNA polymerase</keyword>
<feature type="region of interest" description="Disordered" evidence="4">
    <location>
        <begin position="26"/>
        <end position="48"/>
    </location>
</feature>
<dbReference type="EMBL" id="GDAI01002983">
    <property type="protein sequence ID" value="JAI14620.1"/>
    <property type="molecule type" value="mRNA"/>
</dbReference>